<name>A0A2P4Q0Z8_RHIID</name>
<evidence type="ECO:0000313" key="2">
    <source>
        <dbReference type="Proteomes" id="UP000018888"/>
    </source>
</evidence>
<sequence length="217" mass="23951">MILTTVQAHASIQYNIKKRTHDDANLDYDYETHIKGKNLECANIQDNTGAATFAAINAMNNGAIGGVAANQFVGRALAVYIVLQQKYKTKETTQVSVGKSRNPSQKKGNDGYGIALTGTSVTLKLKNGHYMFYKIIPADVKLSEDELRSKILTASKRMNSCDNQQEVSKSNSSISDEEEVVDTVNKYRQDLLNEVIPNIPTKKLADHATLEKVVEVK</sequence>
<dbReference type="EMBL" id="AUPC02000109">
    <property type="protein sequence ID" value="POG71286.1"/>
    <property type="molecule type" value="Genomic_DNA"/>
</dbReference>
<reference evidence="1 2" key="1">
    <citation type="journal article" date="2013" name="Proc. Natl. Acad. Sci. U.S.A.">
        <title>Genome of an arbuscular mycorrhizal fungus provides insight into the oldest plant symbiosis.</title>
        <authorList>
            <person name="Tisserant E."/>
            <person name="Malbreil M."/>
            <person name="Kuo A."/>
            <person name="Kohler A."/>
            <person name="Symeonidi A."/>
            <person name="Balestrini R."/>
            <person name="Charron P."/>
            <person name="Duensing N."/>
            <person name="Frei Dit Frey N."/>
            <person name="Gianinazzi-Pearson V."/>
            <person name="Gilbert L.B."/>
            <person name="Handa Y."/>
            <person name="Herr J.R."/>
            <person name="Hijri M."/>
            <person name="Koul R."/>
            <person name="Kawaguchi M."/>
            <person name="Krajinski F."/>
            <person name="Lammers P.J."/>
            <person name="Masclaux F.G."/>
            <person name="Murat C."/>
            <person name="Morin E."/>
            <person name="Ndikumana S."/>
            <person name="Pagni M."/>
            <person name="Petitpierre D."/>
            <person name="Requena N."/>
            <person name="Rosikiewicz P."/>
            <person name="Riley R."/>
            <person name="Saito K."/>
            <person name="San Clemente H."/>
            <person name="Shapiro H."/>
            <person name="van Tuinen D."/>
            <person name="Becard G."/>
            <person name="Bonfante P."/>
            <person name="Paszkowski U."/>
            <person name="Shachar-Hill Y.Y."/>
            <person name="Tuskan G.A."/>
            <person name="Young P.W."/>
            <person name="Sanders I.R."/>
            <person name="Henrissat B."/>
            <person name="Rensing S.A."/>
            <person name="Grigoriev I.V."/>
            <person name="Corradi N."/>
            <person name="Roux C."/>
            <person name="Martin F."/>
        </authorList>
    </citation>
    <scope>NUCLEOTIDE SEQUENCE [LARGE SCALE GENOMIC DNA]</scope>
    <source>
        <strain evidence="1 2">DAOM 197198</strain>
    </source>
</reference>
<comment type="caution">
    <text evidence="1">The sequence shown here is derived from an EMBL/GenBank/DDBJ whole genome shotgun (WGS) entry which is preliminary data.</text>
</comment>
<keyword evidence="2" id="KW-1185">Reference proteome</keyword>
<proteinExistence type="predicted"/>
<accession>A0A2P4Q0Z8</accession>
<dbReference type="Proteomes" id="UP000018888">
    <property type="component" value="Unassembled WGS sequence"/>
</dbReference>
<protein>
    <submittedName>
        <fullName evidence="1">Uncharacterized protein</fullName>
    </submittedName>
</protein>
<dbReference type="AlphaFoldDB" id="A0A2P4Q0Z8"/>
<reference evidence="1 2" key="2">
    <citation type="journal article" date="2018" name="New Phytol.">
        <title>High intraspecific genome diversity in the model arbuscular mycorrhizal symbiont Rhizophagus irregularis.</title>
        <authorList>
            <person name="Chen E.C.H."/>
            <person name="Morin E."/>
            <person name="Beaudet D."/>
            <person name="Noel J."/>
            <person name="Yildirir G."/>
            <person name="Ndikumana S."/>
            <person name="Charron P."/>
            <person name="St-Onge C."/>
            <person name="Giorgi J."/>
            <person name="Kruger M."/>
            <person name="Marton T."/>
            <person name="Ropars J."/>
            <person name="Grigoriev I.V."/>
            <person name="Hainaut M."/>
            <person name="Henrissat B."/>
            <person name="Roux C."/>
            <person name="Martin F."/>
            <person name="Corradi N."/>
        </authorList>
    </citation>
    <scope>NUCLEOTIDE SEQUENCE [LARGE SCALE GENOMIC DNA]</scope>
    <source>
        <strain evidence="1 2">DAOM 197198</strain>
    </source>
</reference>
<evidence type="ECO:0000313" key="1">
    <source>
        <dbReference type="EMBL" id="POG71286.1"/>
    </source>
</evidence>
<gene>
    <name evidence="1" type="ORF">GLOIN_2v1774871</name>
</gene>
<organism evidence="1 2">
    <name type="scientific">Rhizophagus irregularis (strain DAOM 181602 / DAOM 197198 / MUCL 43194)</name>
    <name type="common">Arbuscular mycorrhizal fungus</name>
    <name type="synonym">Glomus intraradices</name>
    <dbReference type="NCBI Taxonomy" id="747089"/>
    <lineage>
        <taxon>Eukaryota</taxon>
        <taxon>Fungi</taxon>
        <taxon>Fungi incertae sedis</taxon>
        <taxon>Mucoromycota</taxon>
        <taxon>Glomeromycotina</taxon>
        <taxon>Glomeromycetes</taxon>
        <taxon>Glomerales</taxon>
        <taxon>Glomeraceae</taxon>
        <taxon>Rhizophagus</taxon>
    </lineage>
</organism>